<feature type="transmembrane region" description="Helical" evidence="1">
    <location>
        <begin position="55"/>
        <end position="82"/>
    </location>
</feature>
<evidence type="ECO:0000313" key="2">
    <source>
        <dbReference type="EMBL" id="EEW52807.1"/>
    </source>
</evidence>
<dbReference type="eggNOG" id="COG4836">
    <property type="taxonomic scope" value="Bacteria"/>
</dbReference>
<evidence type="ECO:0000313" key="3">
    <source>
        <dbReference type="Proteomes" id="UP000003675"/>
    </source>
</evidence>
<keyword evidence="1" id="KW-0472">Membrane</keyword>
<feature type="transmembrane region" description="Helical" evidence="1">
    <location>
        <begin position="20"/>
        <end position="43"/>
    </location>
</feature>
<keyword evidence="1" id="KW-1133">Transmembrane helix</keyword>
<evidence type="ECO:0000256" key="1">
    <source>
        <dbReference type="SAM" id="Phobius"/>
    </source>
</evidence>
<dbReference type="RefSeq" id="WP_007123516.1">
    <property type="nucleotide sequence ID" value="NZ_AZDK01000005.1"/>
</dbReference>
<organism evidence="2 3">
    <name type="scientific">Limosilactobacillus antri DSM 16041</name>
    <dbReference type="NCBI Taxonomy" id="525309"/>
    <lineage>
        <taxon>Bacteria</taxon>
        <taxon>Bacillati</taxon>
        <taxon>Bacillota</taxon>
        <taxon>Bacilli</taxon>
        <taxon>Lactobacillales</taxon>
        <taxon>Lactobacillaceae</taxon>
        <taxon>Limosilactobacillus</taxon>
    </lineage>
</organism>
<protein>
    <submittedName>
        <fullName evidence="2">Putative membrane protein</fullName>
    </submittedName>
</protein>
<accession>C8P9I2</accession>
<dbReference type="AlphaFoldDB" id="C8P9I2"/>
<dbReference type="Pfam" id="PF06612">
    <property type="entry name" value="DUF1146"/>
    <property type="match status" value="1"/>
</dbReference>
<sequence length="90" mass="10160">MLSYNLVYTKEGDQVQMTGVHALLEIIVQFVFIWLAFTAIQGFHVERLFKRPPRTLPLAIVLLSTAVGYLCANFFLGILTAIGNLTYLVR</sequence>
<dbReference type="HOGENOM" id="CLU_177085_2_1_9"/>
<dbReference type="STRING" id="525309.HMPREF0494_1976"/>
<keyword evidence="1" id="KW-0812">Transmembrane</keyword>
<proteinExistence type="predicted"/>
<gene>
    <name evidence="2" type="ORF">HMPREF0494_1976</name>
</gene>
<dbReference type="NCBIfam" id="TIGR02327">
    <property type="entry name" value="int_mem_ywzB"/>
    <property type="match status" value="1"/>
</dbReference>
<dbReference type="Proteomes" id="UP000003675">
    <property type="component" value="Unassembled WGS sequence"/>
</dbReference>
<reference evidence="2 3" key="1">
    <citation type="submission" date="2009-09" db="EMBL/GenBank/DDBJ databases">
        <authorList>
            <person name="Qin X."/>
            <person name="Bachman B."/>
            <person name="Battles P."/>
            <person name="Bell A."/>
            <person name="Bess C."/>
            <person name="Bickham C."/>
            <person name="Chaboub L."/>
            <person name="Chen D."/>
            <person name="Coyle M."/>
            <person name="Deiros D.R."/>
            <person name="Dinh H."/>
            <person name="Forbes L."/>
            <person name="Fowler G."/>
            <person name="Francisco L."/>
            <person name="Fu Q."/>
            <person name="Gubbala S."/>
            <person name="Hale W."/>
            <person name="Han Y."/>
            <person name="Hemphill L."/>
            <person name="Highlander S.K."/>
            <person name="Hirani K."/>
            <person name="Hogues M."/>
            <person name="Jackson L."/>
            <person name="Jakkamsetti A."/>
            <person name="Javaid M."/>
            <person name="Jiang H."/>
            <person name="Korchina V."/>
            <person name="Kovar C."/>
            <person name="Lara F."/>
            <person name="Lee S."/>
            <person name="Mata R."/>
            <person name="Mathew T."/>
            <person name="Moen C."/>
            <person name="Morales K."/>
            <person name="Munidasa M."/>
            <person name="Nazareth L."/>
            <person name="Ngo R."/>
            <person name="Nguyen L."/>
            <person name="Okwuonu G."/>
            <person name="Ongeri F."/>
            <person name="Patil S."/>
            <person name="Petrosino J."/>
            <person name="Pham C."/>
            <person name="Pham P."/>
            <person name="Pu L.-L."/>
            <person name="Puazo M."/>
            <person name="Raj R."/>
            <person name="Reid J."/>
            <person name="Rouhana J."/>
            <person name="Saada N."/>
            <person name="Shang Y."/>
            <person name="Simmons D."/>
            <person name="Thornton R."/>
            <person name="Warren J."/>
            <person name="Weissenberger G."/>
            <person name="Zhang J."/>
            <person name="Zhang L."/>
            <person name="Zhou C."/>
            <person name="Zhu D."/>
            <person name="Muzny D."/>
            <person name="Worley K."/>
            <person name="Gibbs R."/>
        </authorList>
    </citation>
    <scope>NUCLEOTIDE SEQUENCE [LARGE SCALE GENOMIC DNA]</scope>
    <source>
        <strain evidence="2 3">DSM 16041</strain>
    </source>
</reference>
<name>C8P9I2_9LACO</name>
<dbReference type="EMBL" id="ACLL01000058">
    <property type="protein sequence ID" value="EEW52807.1"/>
    <property type="molecule type" value="Genomic_DNA"/>
</dbReference>
<dbReference type="InterPro" id="IPR009526">
    <property type="entry name" value="DUF1146"/>
</dbReference>
<comment type="caution">
    <text evidence="2">The sequence shown here is derived from an EMBL/GenBank/DDBJ whole genome shotgun (WGS) entry which is preliminary data.</text>
</comment>